<dbReference type="EMBL" id="VSZY01000047">
    <property type="protein sequence ID" value="MCU9969984.1"/>
    <property type="molecule type" value="Genomic_DNA"/>
</dbReference>
<sequence length="97" mass="11011">MALYNFDVAVFVEAHALKHGLDEAEIEYAWNHLVATKLRFDGSMPPRWIGLGSLPDGRMVQMVASESGFGDWYVFHAMTPPTKTFLRELGIDARKRK</sequence>
<evidence type="ECO:0000313" key="1">
    <source>
        <dbReference type="EMBL" id="MCU9969984.1"/>
    </source>
</evidence>
<evidence type="ECO:0000313" key="2">
    <source>
        <dbReference type="Proteomes" id="UP001209486"/>
    </source>
</evidence>
<accession>A0ABD4TYN5</accession>
<organism evidence="1 2">
    <name type="scientific">Mobiluncus mulieris</name>
    <dbReference type="NCBI Taxonomy" id="2052"/>
    <lineage>
        <taxon>Bacteria</taxon>
        <taxon>Bacillati</taxon>
        <taxon>Actinomycetota</taxon>
        <taxon>Actinomycetes</taxon>
        <taxon>Actinomycetales</taxon>
        <taxon>Actinomycetaceae</taxon>
        <taxon>Mobiluncus</taxon>
    </lineage>
</organism>
<gene>
    <name evidence="1" type="ORF">FYZ43_11575</name>
</gene>
<protein>
    <submittedName>
        <fullName evidence="1">Uncharacterized protein</fullName>
    </submittedName>
</protein>
<reference evidence="1 2" key="1">
    <citation type="submission" date="2019-08" db="EMBL/GenBank/DDBJ databases">
        <title>Comparison of rpoB and gyrB Sequences from Mobiluncus Species and Development of a Multiplex PCR Method for Clinical Detection of Mobiluncus curtisii and Mobiluncus mulieris.</title>
        <authorList>
            <person name="Yang L."/>
            <person name="Shen Y."/>
            <person name="Xu G."/>
            <person name="Shu L.-B."/>
            <person name="Hu J."/>
            <person name="Zhang R."/>
            <person name="Wang Y."/>
            <person name="Zhou H.-W."/>
            <person name="Zhang X."/>
        </authorList>
    </citation>
    <scope>NUCLEOTIDE SEQUENCE [LARGE SCALE GENOMIC DNA]</scope>
    <source>
        <strain evidence="1 2">M26</strain>
    </source>
</reference>
<name>A0ABD4TYN5_9ACTO</name>
<dbReference type="Proteomes" id="UP001209486">
    <property type="component" value="Unassembled WGS sequence"/>
</dbReference>
<proteinExistence type="predicted"/>
<comment type="caution">
    <text evidence="1">The sequence shown here is derived from an EMBL/GenBank/DDBJ whole genome shotgun (WGS) entry which is preliminary data.</text>
</comment>
<dbReference type="AlphaFoldDB" id="A0ABD4TYN5"/>